<dbReference type="Proteomes" id="UP001165186">
    <property type="component" value="Unassembled WGS sequence"/>
</dbReference>
<evidence type="ECO:0000313" key="1">
    <source>
        <dbReference type="EMBL" id="GME32695.1"/>
    </source>
</evidence>
<proteinExistence type="predicted"/>
<organism evidence="1 2">
    <name type="scientific">Neofusicoccum parvum</name>
    <dbReference type="NCBI Taxonomy" id="310453"/>
    <lineage>
        <taxon>Eukaryota</taxon>
        <taxon>Fungi</taxon>
        <taxon>Dikarya</taxon>
        <taxon>Ascomycota</taxon>
        <taxon>Pezizomycotina</taxon>
        <taxon>Dothideomycetes</taxon>
        <taxon>Dothideomycetes incertae sedis</taxon>
        <taxon>Botryosphaeriales</taxon>
        <taxon>Botryosphaeriaceae</taxon>
        <taxon>Neofusicoccum</taxon>
    </lineage>
</organism>
<gene>
    <name evidence="1" type="primary">g454</name>
    <name evidence="1" type="ORF">NpPPO83_00000454</name>
</gene>
<name>A0ACB5SAG7_9PEZI</name>
<reference evidence="1" key="1">
    <citation type="submission" date="2024-09" db="EMBL/GenBank/DDBJ databases">
        <title>Draft Genome Sequences of Neofusicoccum parvum.</title>
        <authorList>
            <person name="Ashida A."/>
            <person name="Camagna M."/>
            <person name="Tanaka A."/>
            <person name="Takemoto D."/>
        </authorList>
    </citation>
    <scope>NUCLEOTIDE SEQUENCE</scope>
    <source>
        <strain evidence="1">PPO83</strain>
    </source>
</reference>
<dbReference type="EMBL" id="BSXG01000062">
    <property type="protein sequence ID" value="GME32695.1"/>
    <property type="molecule type" value="Genomic_DNA"/>
</dbReference>
<comment type="caution">
    <text evidence="1">The sequence shown here is derived from an EMBL/GenBank/DDBJ whole genome shotgun (WGS) entry which is preliminary data.</text>
</comment>
<protein>
    <submittedName>
        <fullName evidence="1">Adenine deaminase-2</fullName>
    </submittedName>
</protein>
<sequence length="163" mass="17408">MTSDEHPPVAPSNTTGAHLSVTAEELVNLRLVARGNVKPSLIIRNGSVLSLHTGELLERDVVISGRHIAALTPWGYFKEAEQQIEASGKFVSPGFVDAHIHIEYTKLVPGELARLSTPRGTTTVLADANCIANVLGGKGMDFMEPHLSRHNLDASTHISAGVS</sequence>
<evidence type="ECO:0000313" key="2">
    <source>
        <dbReference type="Proteomes" id="UP001165186"/>
    </source>
</evidence>
<accession>A0ACB5SAG7</accession>
<keyword evidence="2" id="KW-1185">Reference proteome</keyword>